<dbReference type="Gramene" id="ONK78539">
    <property type="protein sequence ID" value="ONK78539"/>
    <property type="gene ID" value="A4U43_C02F19890"/>
</dbReference>
<evidence type="ECO:0000313" key="2">
    <source>
        <dbReference type="EMBL" id="ONK78539.1"/>
    </source>
</evidence>
<dbReference type="EMBL" id="CM007382">
    <property type="protein sequence ID" value="ONK78539.1"/>
    <property type="molecule type" value="Genomic_DNA"/>
</dbReference>
<dbReference type="AlphaFoldDB" id="A0A5P1FNJ0"/>
<sequence>MAFPYSGEPKPIASPVRQARTAASSPVLLPASHQQRITVRPPPPSARDGTLLRGPTCCNSTGSLLVPRRRTPPFPLSSPPTFRPASFIGHPLLRAENAAVLQIPSWTSSRSGPGATAGHREKVRLFEVRSGPHSLNWGRTWEPGLGAGRLHIECT</sequence>
<gene>
    <name evidence="2" type="ORF">A4U43_C02F19890</name>
</gene>
<accession>A0A5P1FNJ0</accession>
<protein>
    <submittedName>
        <fullName evidence="2">Uncharacterized protein</fullName>
    </submittedName>
</protein>
<name>A0A5P1FNJ0_ASPOF</name>
<evidence type="ECO:0000313" key="3">
    <source>
        <dbReference type="Proteomes" id="UP000243459"/>
    </source>
</evidence>
<feature type="compositionally biased region" description="Pro residues" evidence="1">
    <location>
        <begin position="72"/>
        <end position="81"/>
    </location>
</feature>
<dbReference type="Proteomes" id="UP000243459">
    <property type="component" value="Chromosome 2"/>
</dbReference>
<proteinExistence type="predicted"/>
<feature type="region of interest" description="Disordered" evidence="1">
    <location>
        <begin position="1"/>
        <end position="81"/>
    </location>
</feature>
<reference evidence="3" key="1">
    <citation type="journal article" date="2017" name="Nat. Commun.">
        <title>The asparagus genome sheds light on the origin and evolution of a young Y chromosome.</title>
        <authorList>
            <person name="Harkess A."/>
            <person name="Zhou J."/>
            <person name="Xu C."/>
            <person name="Bowers J.E."/>
            <person name="Van der Hulst R."/>
            <person name="Ayyampalayam S."/>
            <person name="Mercati F."/>
            <person name="Riccardi P."/>
            <person name="McKain M.R."/>
            <person name="Kakrana A."/>
            <person name="Tang H."/>
            <person name="Ray J."/>
            <person name="Groenendijk J."/>
            <person name="Arikit S."/>
            <person name="Mathioni S.M."/>
            <person name="Nakano M."/>
            <person name="Shan H."/>
            <person name="Telgmann-Rauber A."/>
            <person name="Kanno A."/>
            <person name="Yue Z."/>
            <person name="Chen H."/>
            <person name="Li W."/>
            <person name="Chen Y."/>
            <person name="Xu X."/>
            <person name="Zhang Y."/>
            <person name="Luo S."/>
            <person name="Chen H."/>
            <person name="Gao J."/>
            <person name="Mao Z."/>
            <person name="Pires J.C."/>
            <person name="Luo M."/>
            <person name="Kudrna D."/>
            <person name="Wing R.A."/>
            <person name="Meyers B.C."/>
            <person name="Yi K."/>
            <person name="Kong H."/>
            <person name="Lavrijsen P."/>
            <person name="Sunseri F."/>
            <person name="Falavigna A."/>
            <person name="Ye Y."/>
            <person name="Leebens-Mack J.H."/>
            <person name="Chen G."/>
        </authorList>
    </citation>
    <scope>NUCLEOTIDE SEQUENCE [LARGE SCALE GENOMIC DNA]</scope>
    <source>
        <strain evidence="3">cv. DH0086</strain>
    </source>
</reference>
<organism evidence="2 3">
    <name type="scientific">Asparagus officinalis</name>
    <name type="common">Garden asparagus</name>
    <dbReference type="NCBI Taxonomy" id="4686"/>
    <lineage>
        <taxon>Eukaryota</taxon>
        <taxon>Viridiplantae</taxon>
        <taxon>Streptophyta</taxon>
        <taxon>Embryophyta</taxon>
        <taxon>Tracheophyta</taxon>
        <taxon>Spermatophyta</taxon>
        <taxon>Magnoliopsida</taxon>
        <taxon>Liliopsida</taxon>
        <taxon>Asparagales</taxon>
        <taxon>Asparagaceae</taxon>
        <taxon>Asparagoideae</taxon>
        <taxon>Asparagus</taxon>
    </lineage>
</organism>
<evidence type="ECO:0000256" key="1">
    <source>
        <dbReference type="SAM" id="MobiDB-lite"/>
    </source>
</evidence>
<keyword evidence="3" id="KW-1185">Reference proteome</keyword>